<organism evidence="1 2">
    <name type="scientific">Chryseobacterium rhizosphaerae</name>
    <dbReference type="NCBI Taxonomy" id="395937"/>
    <lineage>
        <taxon>Bacteria</taxon>
        <taxon>Pseudomonadati</taxon>
        <taxon>Bacteroidota</taxon>
        <taxon>Flavobacteriia</taxon>
        <taxon>Flavobacteriales</taxon>
        <taxon>Weeksellaceae</taxon>
        <taxon>Chryseobacterium group</taxon>
        <taxon>Chryseobacterium</taxon>
    </lineage>
</organism>
<proteinExistence type="predicted"/>
<dbReference type="EMBL" id="QNUF01000088">
    <property type="protein sequence ID" value="REC67742.1"/>
    <property type="molecule type" value="Genomic_DNA"/>
</dbReference>
<evidence type="ECO:0000313" key="1">
    <source>
        <dbReference type="EMBL" id="REC67742.1"/>
    </source>
</evidence>
<feature type="non-terminal residue" evidence="1">
    <location>
        <position position="170"/>
    </location>
</feature>
<evidence type="ECO:0000313" key="2">
    <source>
        <dbReference type="Proteomes" id="UP000256491"/>
    </source>
</evidence>
<dbReference type="Gene3D" id="2.180.10.10">
    <property type="entry name" value="RHS repeat-associated core"/>
    <property type="match status" value="1"/>
</dbReference>
<name>A0ABX9ID12_9FLAO</name>
<protein>
    <recommendedName>
        <fullName evidence="3">Type IV secretion protein Rhs</fullName>
    </recommendedName>
</protein>
<comment type="caution">
    <text evidence="1">The sequence shown here is derived from an EMBL/GenBank/DDBJ whole genome shotgun (WGS) entry which is preliminary data.</text>
</comment>
<reference evidence="1 2" key="1">
    <citation type="journal article" date="2010" name="Syst. Appl. Microbiol.">
        <title>Four new species of Chryseobacterium from the rhizosphere of coastal sand dune plants, Chryseobacterium elymi sp. nov., Chryseobacterium hagamense sp. nov., Chryseobacterium lathyri sp. nov. and Chryseobacterium rhizosphaerae sp. nov.</title>
        <authorList>
            <person name="Cho S.H."/>
            <person name="Lee K.S."/>
            <person name="Shin D.S."/>
            <person name="Han J.H."/>
            <person name="Park K.S."/>
            <person name="Lee C.H."/>
            <person name="Park K.H."/>
            <person name="Kim S.B."/>
        </authorList>
    </citation>
    <scope>NUCLEOTIDE SEQUENCE [LARGE SCALE GENOMIC DNA]</scope>
    <source>
        <strain evidence="1 2">KCTC 22548</strain>
    </source>
</reference>
<keyword evidence="2" id="KW-1185">Reference proteome</keyword>
<accession>A0ABX9ID12</accession>
<dbReference type="Proteomes" id="UP000256491">
    <property type="component" value="Unassembled WGS sequence"/>
</dbReference>
<gene>
    <name evidence="1" type="ORF">DRF57_23470</name>
</gene>
<sequence>MSLNTDGIQNYNNDLIQSITYNENNDPVFVDGEKGDAAFQYGLTAMRQRVTYGGNFSGGSDGKFTKLYSEEGSFEVVKDNTTGKEKHIIYIGGSPYDSDIVYLKSFEATNGGYLLLHKDYLGSILAISSLSGKPLERRHYDAWGNLTHLQLAGGPVITDKNILNTTPLWV</sequence>
<evidence type="ECO:0008006" key="3">
    <source>
        <dbReference type="Google" id="ProtNLM"/>
    </source>
</evidence>